<proteinExistence type="predicted"/>
<evidence type="ECO:0000313" key="2">
    <source>
        <dbReference type="Proteomes" id="UP000198211"/>
    </source>
</evidence>
<name>A0A225VH71_9STRA</name>
<dbReference type="CDD" id="cd09272">
    <property type="entry name" value="RNase_HI_RT_Ty1"/>
    <property type="match status" value="1"/>
</dbReference>
<evidence type="ECO:0008006" key="3">
    <source>
        <dbReference type="Google" id="ProtNLM"/>
    </source>
</evidence>
<protein>
    <recommendedName>
        <fullName evidence="3">Copia type Polyprotein</fullName>
    </recommendedName>
</protein>
<gene>
    <name evidence="1" type="ORF">PHMEG_00024349</name>
</gene>
<comment type="caution">
    <text evidence="1">The sequence shown here is derived from an EMBL/GenBank/DDBJ whole genome shotgun (WGS) entry which is preliminary data.</text>
</comment>
<reference evidence="2" key="1">
    <citation type="submission" date="2017-03" db="EMBL/GenBank/DDBJ databases">
        <title>Phytopthora megakarya and P. palmivora, two closely related causual agents of cacao black pod achieved similar genome size and gene model numbers by different mechanisms.</title>
        <authorList>
            <person name="Ali S."/>
            <person name="Shao J."/>
            <person name="Larry D.J."/>
            <person name="Kronmiller B."/>
            <person name="Shen D."/>
            <person name="Strem M.D."/>
            <person name="Melnick R.L."/>
            <person name="Guiltinan M.J."/>
            <person name="Tyler B.M."/>
            <person name="Meinhardt L.W."/>
            <person name="Bailey B.A."/>
        </authorList>
    </citation>
    <scope>NUCLEOTIDE SEQUENCE [LARGE SCALE GENOMIC DNA]</scope>
    <source>
        <strain evidence="2">zdho120</strain>
    </source>
</reference>
<evidence type="ECO:0000313" key="1">
    <source>
        <dbReference type="EMBL" id="OWZ03850.1"/>
    </source>
</evidence>
<dbReference type="EMBL" id="NBNE01005289">
    <property type="protein sequence ID" value="OWZ03850.1"/>
    <property type="molecule type" value="Genomic_DNA"/>
</dbReference>
<dbReference type="STRING" id="4795.A0A225VH71"/>
<dbReference type="AlphaFoldDB" id="A0A225VH71"/>
<sequence>MQHIGAAKRLLRYLVGTKELGIVYNPCTYISNDPDSRKSLTDFAIRVASGAVSWASRRQIIVVQSTAEAEYVAACEACMGSEPTQIFIAIFIDIDINFSLGIDNQAAFVMASNPTYSRRTRHIELRWHYVWEQVVKKTVNLWKVNTDVNWANILTKPMAGCRHEALIKALDMHM</sequence>
<accession>A0A225VH71</accession>
<organism evidence="1 2">
    <name type="scientific">Phytophthora megakarya</name>
    <dbReference type="NCBI Taxonomy" id="4795"/>
    <lineage>
        <taxon>Eukaryota</taxon>
        <taxon>Sar</taxon>
        <taxon>Stramenopiles</taxon>
        <taxon>Oomycota</taxon>
        <taxon>Peronosporomycetes</taxon>
        <taxon>Peronosporales</taxon>
        <taxon>Peronosporaceae</taxon>
        <taxon>Phytophthora</taxon>
    </lineage>
</organism>
<dbReference type="PANTHER" id="PTHR11439">
    <property type="entry name" value="GAG-POL-RELATED RETROTRANSPOSON"/>
    <property type="match status" value="1"/>
</dbReference>
<dbReference type="PANTHER" id="PTHR11439:SF491">
    <property type="entry name" value="INTEGRASE CATALYTIC DOMAIN-CONTAINING PROTEIN"/>
    <property type="match status" value="1"/>
</dbReference>
<keyword evidence="2" id="KW-1185">Reference proteome</keyword>
<dbReference type="Proteomes" id="UP000198211">
    <property type="component" value="Unassembled WGS sequence"/>
</dbReference>